<accession>A0A9P8I8E1</accession>
<feature type="domain" description="DAGKc" evidence="2">
    <location>
        <begin position="113"/>
        <end position="266"/>
    </location>
</feature>
<dbReference type="InterPro" id="IPR016064">
    <property type="entry name" value="NAD/diacylglycerol_kinase_sf"/>
</dbReference>
<dbReference type="Gene3D" id="3.40.50.10330">
    <property type="entry name" value="Probable inorganic polyphosphate/atp-NAD kinase, domain 1"/>
    <property type="match status" value="1"/>
</dbReference>
<dbReference type="GO" id="GO:0016020">
    <property type="term" value="C:membrane"/>
    <property type="evidence" value="ECO:0007669"/>
    <property type="project" value="TreeGrafter"/>
</dbReference>
<evidence type="ECO:0000256" key="1">
    <source>
        <dbReference type="SAM" id="MobiDB-lite"/>
    </source>
</evidence>
<feature type="region of interest" description="Disordered" evidence="1">
    <location>
        <begin position="1"/>
        <end position="21"/>
    </location>
</feature>
<dbReference type="PANTHER" id="PTHR12358:SF108">
    <property type="entry name" value="DAGKC DOMAIN-CONTAINING PROTEIN"/>
    <property type="match status" value="1"/>
</dbReference>
<dbReference type="AlphaFoldDB" id="A0A9P8I8E1"/>
<dbReference type="PROSITE" id="PS50146">
    <property type="entry name" value="DAGK"/>
    <property type="match status" value="1"/>
</dbReference>
<dbReference type="PANTHER" id="PTHR12358">
    <property type="entry name" value="SPHINGOSINE KINASE"/>
    <property type="match status" value="1"/>
</dbReference>
<dbReference type="GO" id="GO:0005737">
    <property type="term" value="C:cytoplasm"/>
    <property type="evidence" value="ECO:0007669"/>
    <property type="project" value="TreeGrafter"/>
</dbReference>
<dbReference type="Pfam" id="PF00781">
    <property type="entry name" value="DAGK_cat"/>
    <property type="match status" value="1"/>
</dbReference>
<dbReference type="InterPro" id="IPR017438">
    <property type="entry name" value="ATP-NAD_kinase_N"/>
</dbReference>
<dbReference type="SUPFAM" id="SSF111331">
    <property type="entry name" value="NAD kinase/diacylglycerol kinase-like"/>
    <property type="match status" value="1"/>
</dbReference>
<reference evidence="3" key="1">
    <citation type="submission" date="2021-03" db="EMBL/GenBank/DDBJ databases">
        <title>Comparative genomics and phylogenomic investigation of the class Geoglossomycetes provide insights into ecological specialization and systematics.</title>
        <authorList>
            <person name="Melie T."/>
            <person name="Pirro S."/>
            <person name="Miller A.N."/>
            <person name="Quandt A."/>
        </authorList>
    </citation>
    <scope>NUCLEOTIDE SEQUENCE</scope>
    <source>
        <strain evidence="3">GBOQ0MN5Z8</strain>
    </source>
</reference>
<evidence type="ECO:0000313" key="4">
    <source>
        <dbReference type="Proteomes" id="UP000698800"/>
    </source>
</evidence>
<sequence length="496" mass="54068">MEPSLPASDSSQYSKGTANSVPTTFHHDRLSQKLTWHISPAELITISNGTVIAVLHNSDHDPSSLTTPRDGDSEEYAILHIETKTKTFNSTTLTNPPTDFLLANPPLKHLPAHLSSNIHIIISTHSGTGLAPSFSTSTLLPILHALQIPQTTFTIHTTTSPDTITFLAQTIFLPHALTGQSQTIILLSGDGGVLDLINVLNPTVCNNKNNGGATYCPPTIALLPLGSGNALANSLLPTADQTCGLSTLIHGRPHALPILKARFSPGSRLLVDEAKHSESLRVLNDRGEGTIYGAVVFSWGFHATLVADSDTAAYRKFGAERFLMAAKEALFPADGSEPHQYEAKITLFKRHKPSSDPLRDTEERGTITSTPLPKTTYSYVLTTLVSQLEKGFTISPASKPLDRQLRLIHFGPLGGEQSMRLMDLAYAGGKHVGEEMVGYEEVEGLRIEFKEGDGRWRRVCVDGKIIMVEEDGWAEVWRDQWSMIDVLADPRHIPSE</sequence>
<keyword evidence="4" id="KW-1185">Reference proteome</keyword>
<evidence type="ECO:0000259" key="2">
    <source>
        <dbReference type="PROSITE" id="PS50146"/>
    </source>
</evidence>
<name>A0A9P8I8E1_9PEZI</name>
<dbReference type="Gene3D" id="2.60.200.40">
    <property type="match status" value="1"/>
</dbReference>
<comment type="caution">
    <text evidence="3">The sequence shown here is derived from an EMBL/GenBank/DDBJ whole genome shotgun (WGS) entry which is preliminary data.</text>
</comment>
<feature type="compositionally biased region" description="Polar residues" evidence="1">
    <location>
        <begin position="7"/>
        <end position="21"/>
    </location>
</feature>
<protein>
    <recommendedName>
        <fullName evidence="2">DAGKc domain-containing protein</fullName>
    </recommendedName>
</protein>
<dbReference type="EMBL" id="JAGHQL010000077">
    <property type="protein sequence ID" value="KAH0541500.1"/>
    <property type="molecule type" value="Genomic_DNA"/>
</dbReference>
<dbReference type="GO" id="GO:0046512">
    <property type="term" value="P:sphingosine biosynthetic process"/>
    <property type="evidence" value="ECO:0007669"/>
    <property type="project" value="TreeGrafter"/>
</dbReference>
<dbReference type="GO" id="GO:0001727">
    <property type="term" value="F:lipid kinase activity"/>
    <property type="evidence" value="ECO:0007669"/>
    <property type="project" value="TreeGrafter"/>
</dbReference>
<dbReference type="OrthoDB" id="3853857at2759"/>
<dbReference type="Proteomes" id="UP000698800">
    <property type="component" value="Unassembled WGS sequence"/>
</dbReference>
<dbReference type="InterPro" id="IPR050187">
    <property type="entry name" value="Lipid_Phosphate_FormReg"/>
</dbReference>
<organism evidence="3 4">
    <name type="scientific">Glutinoglossum americanum</name>
    <dbReference type="NCBI Taxonomy" id="1670608"/>
    <lineage>
        <taxon>Eukaryota</taxon>
        <taxon>Fungi</taxon>
        <taxon>Dikarya</taxon>
        <taxon>Ascomycota</taxon>
        <taxon>Pezizomycotina</taxon>
        <taxon>Geoglossomycetes</taxon>
        <taxon>Geoglossales</taxon>
        <taxon>Geoglossaceae</taxon>
        <taxon>Glutinoglossum</taxon>
    </lineage>
</organism>
<proteinExistence type="predicted"/>
<evidence type="ECO:0000313" key="3">
    <source>
        <dbReference type="EMBL" id="KAH0541500.1"/>
    </source>
</evidence>
<gene>
    <name evidence="3" type="ORF">FGG08_004041</name>
</gene>
<dbReference type="InterPro" id="IPR001206">
    <property type="entry name" value="Diacylglycerol_kinase_cat_dom"/>
</dbReference>